<dbReference type="Proteomes" id="UP000824105">
    <property type="component" value="Unassembled WGS sequence"/>
</dbReference>
<reference evidence="1" key="1">
    <citation type="journal article" date="2021" name="PeerJ">
        <title>Extensive microbial diversity within the chicken gut microbiome revealed by metagenomics and culture.</title>
        <authorList>
            <person name="Gilroy R."/>
            <person name="Ravi A."/>
            <person name="Getino M."/>
            <person name="Pursley I."/>
            <person name="Horton D.L."/>
            <person name="Alikhan N.F."/>
            <person name="Baker D."/>
            <person name="Gharbi K."/>
            <person name="Hall N."/>
            <person name="Watson M."/>
            <person name="Adriaenssens E.M."/>
            <person name="Foster-Nyarko E."/>
            <person name="Jarju S."/>
            <person name="Secka A."/>
            <person name="Antonio M."/>
            <person name="Oren A."/>
            <person name="Chaudhuri R.R."/>
            <person name="La Ragione R."/>
            <person name="Hildebrand F."/>
            <person name="Pallen M.J."/>
        </authorList>
    </citation>
    <scope>NUCLEOTIDE SEQUENCE</scope>
    <source>
        <strain evidence="1">CHK188-11489</strain>
    </source>
</reference>
<accession>A0A9D2FJD4</accession>
<dbReference type="EMBL" id="DXBF01000054">
    <property type="protein sequence ID" value="HIZ62314.1"/>
    <property type="molecule type" value="Genomic_DNA"/>
</dbReference>
<dbReference type="InterPro" id="IPR022476">
    <property type="entry name" value="Spore_YabP/YqfC"/>
</dbReference>
<proteinExistence type="predicted"/>
<reference evidence="1" key="2">
    <citation type="submission" date="2021-04" db="EMBL/GenBank/DDBJ databases">
        <authorList>
            <person name="Gilroy R."/>
        </authorList>
    </citation>
    <scope>NUCLEOTIDE SEQUENCE</scope>
    <source>
        <strain evidence="1">CHK188-11489</strain>
    </source>
</reference>
<organism evidence="1 2">
    <name type="scientific">Candidatus Gemmiger avistercoris</name>
    <dbReference type="NCBI Taxonomy" id="2838606"/>
    <lineage>
        <taxon>Bacteria</taxon>
        <taxon>Bacillati</taxon>
        <taxon>Bacillota</taxon>
        <taxon>Clostridia</taxon>
        <taxon>Eubacteriales</taxon>
        <taxon>Gemmiger</taxon>
    </lineage>
</organism>
<name>A0A9D2FJD4_9FIRM</name>
<evidence type="ECO:0000313" key="2">
    <source>
        <dbReference type="Proteomes" id="UP000824105"/>
    </source>
</evidence>
<evidence type="ECO:0000313" key="1">
    <source>
        <dbReference type="EMBL" id="HIZ62314.1"/>
    </source>
</evidence>
<protein>
    <submittedName>
        <fullName evidence="1">YabP/YqfC family sporulation protein</fullName>
    </submittedName>
</protein>
<dbReference type="Pfam" id="PF07873">
    <property type="entry name" value="YabP"/>
    <property type="match status" value="1"/>
</dbReference>
<comment type="caution">
    <text evidence="1">The sequence shown here is derived from an EMBL/GenBank/DDBJ whole genome shotgun (WGS) entry which is preliminary data.</text>
</comment>
<gene>
    <name evidence="1" type="ORF">H9724_06050</name>
</gene>
<sequence length="104" mass="11961">MKRQKQKRPKDSRWADSLRGMWGQPPSGFYQLPAFEVRGRCLVTQACRKVLDFAPEKICLDMGNFIVTLYGGGLRIESLNGRRLLLTGRITAITFQNKWEEGRT</sequence>
<dbReference type="AlphaFoldDB" id="A0A9D2FJD4"/>